<dbReference type="InterPro" id="IPR036397">
    <property type="entry name" value="RNaseH_sf"/>
</dbReference>
<evidence type="ECO:0000256" key="3">
    <source>
        <dbReference type="ARBA" id="ARBA00022723"/>
    </source>
</evidence>
<dbReference type="GO" id="GO:0046872">
    <property type="term" value="F:metal ion binding"/>
    <property type="evidence" value="ECO:0007669"/>
    <property type="project" value="UniProtKB-KW"/>
</dbReference>
<evidence type="ECO:0000256" key="7">
    <source>
        <dbReference type="ARBA" id="ARBA00025769"/>
    </source>
</evidence>
<dbReference type="CDD" id="cd06127">
    <property type="entry name" value="DEDDh"/>
    <property type="match status" value="1"/>
</dbReference>
<name>A0A6C0K1N1_9ZZZZ</name>
<dbReference type="AlphaFoldDB" id="A0A6C0K1N1"/>
<dbReference type="GO" id="GO:0008296">
    <property type="term" value="F:3'-5'-DNA exonuclease activity"/>
    <property type="evidence" value="ECO:0007669"/>
    <property type="project" value="TreeGrafter"/>
</dbReference>
<keyword evidence="5" id="KW-0269">Exonuclease</keyword>
<dbReference type="Pfam" id="PF00929">
    <property type="entry name" value="RNase_T"/>
    <property type="match status" value="1"/>
</dbReference>
<dbReference type="SMART" id="SM00479">
    <property type="entry name" value="EXOIII"/>
    <property type="match status" value="1"/>
</dbReference>
<keyword evidence="2" id="KW-0540">Nuclease</keyword>
<keyword evidence="6" id="KW-0460">Magnesium</keyword>
<comment type="similarity">
    <text evidence="7">Belongs to the exonuclease superfamily. TREX family.</text>
</comment>
<feature type="domain" description="Exonuclease" evidence="8">
    <location>
        <begin position="1"/>
        <end position="196"/>
    </location>
</feature>
<evidence type="ECO:0000313" key="9">
    <source>
        <dbReference type="EMBL" id="QHU11483.1"/>
    </source>
</evidence>
<evidence type="ECO:0000256" key="5">
    <source>
        <dbReference type="ARBA" id="ARBA00022839"/>
    </source>
</evidence>
<evidence type="ECO:0000259" key="8">
    <source>
        <dbReference type="SMART" id="SM00479"/>
    </source>
</evidence>
<evidence type="ECO:0000256" key="4">
    <source>
        <dbReference type="ARBA" id="ARBA00022801"/>
    </source>
</evidence>
<sequence length="200" mass="22442">MYLFLDIETTGLPTRKGWDEYYPYTKSSCYDSSRVVQVGLLLCDKNMKKIDEKDMVVRRDGFHIPKSEFHCITNAISEERGIPMSEIGDVLVSMMARASHLLAHNALFDITILKSEFHRIGKTNVVDALTGIKTICTMKKTAPIVGILSRNGFKSPRLDELYKYAVGKTIQNHHNALGDVQSLHEAITSLLQSGELTLPL</sequence>
<dbReference type="GO" id="GO:0006308">
    <property type="term" value="P:DNA catabolic process"/>
    <property type="evidence" value="ECO:0007669"/>
    <property type="project" value="TreeGrafter"/>
</dbReference>
<comment type="cofactor">
    <cofactor evidence="1">
        <name>Mg(2+)</name>
        <dbReference type="ChEBI" id="CHEBI:18420"/>
    </cofactor>
</comment>
<evidence type="ECO:0000256" key="6">
    <source>
        <dbReference type="ARBA" id="ARBA00022842"/>
    </source>
</evidence>
<accession>A0A6C0K1N1</accession>
<protein>
    <recommendedName>
        <fullName evidence="8">Exonuclease domain-containing protein</fullName>
    </recommendedName>
</protein>
<dbReference type="EMBL" id="MN740785">
    <property type="protein sequence ID" value="QHU11483.1"/>
    <property type="molecule type" value="Genomic_DNA"/>
</dbReference>
<organism evidence="9">
    <name type="scientific">viral metagenome</name>
    <dbReference type="NCBI Taxonomy" id="1070528"/>
    <lineage>
        <taxon>unclassified sequences</taxon>
        <taxon>metagenomes</taxon>
        <taxon>organismal metagenomes</taxon>
    </lineage>
</organism>
<dbReference type="SUPFAM" id="SSF53098">
    <property type="entry name" value="Ribonuclease H-like"/>
    <property type="match status" value="1"/>
</dbReference>
<dbReference type="GO" id="GO:0005737">
    <property type="term" value="C:cytoplasm"/>
    <property type="evidence" value="ECO:0007669"/>
    <property type="project" value="TreeGrafter"/>
</dbReference>
<dbReference type="Gene3D" id="3.30.420.10">
    <property type="entry name" value="Ribonuclease H-like superfamily/Ribonuclease H"/>
    <property type="match status" value="1"/>
</dbReference>
<keyword evidence="3" id="KW-0479">Metal-binding</keyword>
<dbReference type="PANTHER" id="PTHR13058">
    <property type="entry name" value="THREE PRIME REPAIR EXONUCLEASE 1, 2"/>
    <property type="match status" value="1"/>
</dbReference>
<reference evidence="9" key="1">
    <citation type="journal article" date="2020" name="Nature">
        <title>Giant virus diversity and host interactions through global metagenomics.</title>
        <authorList>
            <person name="Schulz F."/>
            <person name="Roux S."/>
            <person name="Paez-Espino D."/>
            <person name="Jungbluth S."/>
            <person name="Walsh D.A."/>
            <person name="Denef V.J."/>
            <person name="McMahon K.D."/>
            <person name="Konstantinidis K.T."/>
            <person name="Eloe-Fadrosh E.A."/>
            <person name="Kyrpides N.C."/>
            <person name="Woyke T."/>
        </authorList>
    </citation>
    <scope>NUCLEOTIDE SEQUENCE</scope>
    <source>
        <strain evidence="9">GVMAG-S-1101169-75</strain>
    </source>
</reference>
<dbReference type="GO" id="GO:0003676">
    <property type="term" value="F:nucleic acid binding"/>
    <property type="evidence" value="ECO:0007669"/>
    <property type="project" value="InterPro"/>
</dbReference>
<dbReference type="InterPro" id="IPR040393">
    <property type="entry name" value="TREX1/2"/>
</dbReference>
<dbReference type="InterPro" id="IPR013520">
    <property type="entry name" value="Ribonucl_H"/>
</dbReference>
<dbReference type="PANTHER" id="PTHR13058:SF19">
    <property type="entry name" value="LD40940P"/>
    <property type="match status" value="1"/>
</dbReference>
<evidence type="ECO:0000256" key="2">
    <source>
        <dbReference type="ARBA" id="ARBA00022722"/>
    </source>
</evidence>
<dbReference type="InterPro" id="IPR012337">
    <property type="entry name" value="RNaseH-like_sf"/>
</dbReference>
<keyword evidence="4" id="KW-0378">Hydrolase</keyword>
<evidence type="ECO:0000256" key="1">
    <source>
        <dbReference type="ARBA" id="ARBA00001946"/>
    </source>
</evidence>
<proteinExistence type="inferred from homology"/>